<evidence type="ECO:0000313" key="2">
    <source>
        <dbReference type="EMBL" id="JAD44356.1"/>
    </source>
</evidence>
<reference evidence="2" key="1">
    <citation type="submission" date="2014-09" db="EMBL/GenBank/DDBJ databases">
        <authorList>
            <person name="Magalhaes I.L.F."/>
            <person name="Oliveira U."/>
            <person name="Santos F.R."/>
            <person name="Vidigal T.H.D.A."/>
            <person name="Brescovit A.D."/>
            <person name="Santos A.J."/>
        </authorList>
    </citation>
    <scope>NUCLEOTIDE SEQUENCE</scope>
    <source>
        <tissue evidence="2">Shoot tissue taken approximately 20 cm above the soil surface</tissue>
    </source>
</reference>
<proteinExistence type="predicted"/>
<accession>A0A0A8ZZT9</accession>
<organism evidence="2">
    <name type="scientific">Arundo donax</name>
    <name type="common">Giant reed</name>
    <name type="synonym">Donax arundinaceus</name>
    <dbReference type="NCBI Taxonomy" id="35708"/>
    <lineage>
        <taxon>Eukaryota</taxon>
        <taxon>Viridiplantae</taxon>
        <taxon>Streptophyta</taxon>
        <taxon>Embryophyta</taxon>
        <taxon>Tracheophyta</taxon>
        <taxon>Spermatophyta</taxon>
        <taxon>Magnoliopsida</taxon>
        <taxon>Liliopsida</taxon>
        <taxon>Poales</taxon>
        <taxon>Poaceae</taxon>
        <taxon>PACMAD clade</taxon>
        <taxon>Arundinoideae</taxon>
        <taxon>Arundineae</taxon>
        <taxon>Arundo</taxon>
    </lineage>
</organism>
<dbReference type="AlphaFoldDB" id="A0A0A8ZZT9"/>
<evidence type="ECO:0000256" key="1">
    <source>
        <dbReference type="SAM" id="MobiDB-lite"/>
    </source>
</evidence>
<feature type="region of interest" description="Disordered" evidence="1">
    <location>
        <begin position="1"/>
        <end position="21"/>
    </location>
</feature>
<dbReference type="EMBL" id="GBRH01253539">
    <property type="protein sequence ID" value="JAD44356.1"/>
    <property type="molecule type" value="Transcribed_RNA"/>
</dbReference>
<protein>
    <submittedName>
        <fullName evidence="2">Uncharacterized protein</fullName>
    </submittedName>
</protein>
<reference evidence="2" key="2">
    <citation type="journal article" date="2015" name="Data Brief">
        <title>Shoot transcriptome of the giant reed, Arundo donax.</title>
        <authorList>
            <person name="Barrero R.A."/>
            <person name="Guerrero F.D."/>
            <person name="Moolhuijzen P."/>
            <person name="Goolsby J.A."/>
            <person name="Tidwell J."/>
            <person name="Bellgard S.E."/>
            <person name="Bellgard M.I."/>
        </authorList>
    </citation>
    <scope>NUCLEOTIDE SEQUENCE</scope>
    <source>
        <tissue evidence="2">Shoot tissue taken approximately 20 cm above the soil surface</tissue>
    </source>
</reference>
<name>A0A0A8ZZT9_ARUDO</name>
<sequence length="21" mass="2464">MEEMKETFSITHNSSKHRSPS</sequence>